<dbReference type="GeneID" id="36532477"/>
<comment type="caution">
    <text evidence="2">The sequence shown here is derived from an EMBL/GenBank/DDBJ whole genome shotgun (WGS) entry which is preliminary data.</text>
</comment>
<accession>A0A2I1BZZ4</accession>
<feature type="compositionally biased region" description="Basic and acidic residues" evidence="1">
    <location>
        <begin position="19"/>
        <end position="38"/>
    </location>
</feature>
<evidence type="ECO:0000313" key="3">
    <source>
        <dbReference type="Proteomes" id="UP000234474"/>
    </source>
</evidence>
<dbReference type="Proteomes" id="UP000234474">
    <property type="component" value="Unassembled WGS sequence"/>
</dbReference>
<dbReference type="STRING" id="1392255.A0A2I1BZZ4"/>
<protein>
    <submittedName>
        <fullName evidence="2">Uncharacterized protein</fullName>
    </submittedName>
</protein>
<dbReference type="RefSeq" id="XP_024679551.1">
    <property type="nucleotide sequence ID" value="XM_024825152.1"/>
</dbReference>
<dbReference type="OrthoDB" id="10380128at2759"/>
<feature type="compositionally biased region" description="Basic residues" evidence="1">
    <location>
        <begin position="66"/>
        <end position="76"/>
    </location>
</feature>
<reference evidence="3" key="1">
    <citation type="journal article" date="2018" name="Proc. Natl. Acad. Sci. U.S.A.">
        <title>Linking secondary metabolites to gene clusters through genome sequencing of six diverse Aspergillus species.</title>
        <authorList>
            <person name="Kaerboelling I."/>
            <person name="Vesth T.C."/>
            <person name="Frisvad J.C."/>
            <person name="Nybo J.L."/>
            <person name="Theobald S."/>
            <person name="Kuo A."/>
            <person name="Bowyer P."/>
            <person name="Matsuda Y."/>
            <person name="Mondo S."/>
            <person name="Lyhne E.K."/>
            <person name="Kogle M.E."/>
            <person name="Clum A."/>
            <person name="Lipzen A."/>
            <person name="Salamov A."/>
            <person name="Ngan C.Y."/>
            <person name="Daum C."/>
            <person name="Chiniquy J."/>
            <person name="Barry K."/>
            <person name="LaButti K."/>
            <person name="Haridas S."/>
            <person name="Simmons B.A."/>
            <person name="Magnuson J.K."/>
            <person name="Mortensen U.H."/>
            <person name="Larsen T.O."/>
            <person name="Grigoriev I.V."/>
            <person name="Baker S.E."/>
            <person name="Andersen M.R."/>
        </authorList>
    </citation>
    <scope>NUCLEOTIDE SEQUENCE [LARGE SCALE GENOMIC DNA]</scope>
    <source>
        <strain evidence="3">IBT 16806</strain>
    </source>
</reference>
<organism evidence="2 3">
    <name type="scientific">Aspergillus novofumigatus (strain IBT 16806)</name>
    <dbReference type="NCBI Taxonomy" id="1392255"/>
    <lineage>
        <taxon>Eukaryota</taxon>
        <taxon>Fungi</taxon>
        <taxon>Dikarya</taxon>
        <taxon>Ascomycota</taxon>
        <taxon>Pezizomycotina</taxon>
        <taxon>Eurotiomycetes</taxon>
        <taxon>Eurotiomycetidae</taxon>
        <taxon>Eurotiales</taxon>
        <taxon>Aspergillaceae</taxon>
        <taxon>Aspergillus</taxon>
        <taxon>Aspergillus subgen. Fumigati</taxon>
    </lineage>
</organism>
<dbReference type="EMBL" id="MSZS01000007">
    <property type="protein sequence ID" value="PKX90956.1"/>
    <property type="molecule type" value="Genomic_DNA"/>
</dbReference>
<dbReference type="AlphaFoldDB" id="A0A2I1BZZ4"/>
<proteinExistence type="predicted"/>
<evidence type="ECO:0000256" key="1">
    <source>
        <dbReference type="SAM" id="MobiDB-lite"/>
    </source>
</evidence>
<keyword evidence="3" id="KW-1185">Reference proteome</keyword>
<name>A0A2I1BZZ4_ASPN1</name>
<dbReference type="VEuPathDB" id="FungiDB:P174DRAFT_423817"/>
<feature type="region of interest" description="Disordered" evidence="1">
    <location>
        <begin position="63"/>
        <end position="84"/>
    </location>
</feature>
<gene>
    <name evidence="2" type="ORF">P174DRAFT_423817</name>
</gene>
<evidence type="ECO:0000313" key="2">
    <source>
        <dbReference type="EMBL" id="PKX90956.1"/>
    </source>
</evidence>
<sequence>MDETALTAMGILLEEMAQESREEIRADESQPAFRNDRRMGRKRANTGRSSILALASSGDDLDSMVKKKKERSKKPRLAAEAIPTDMDTEADMNAMRSIKACSCRHLFLNPVKAAVSLNAYLPPKQLS</sequence>
<feature type="region of interest" description="Disordered" evidence="1">
    <location>
        <begin position="19"/>
        <end position="50"/>
    </location>
</feature>